<name>A0ABX1PE72_9CYAN</name>
<evidence type="ECO:0000313" key="3">
    <source>
        <dbReference type="Proteomes" id="UP000718564"/>
    </source>
</evidence>
<organism evidence="2 3">
    <name type="scientific">Brasilonema bromeliae SPC951</name>
    <dbReference type="NCBI Taxonomy" id="385972"/>
    <lineage>
        <taxon>Bacteria</taxon>
        <taxon>Bacillati</taxon>
        <taxon>Cyanobacteriota</taxon>
        <taxon>Cyanophyceae</taxon>
        <taxon>Nostocales</taxon>
        <taxon>Scytonemataceae</taxon>
        <taxon>Brasilonema</taxon>
        <taxon>Bromeliae group (in: Brasilonema)</taxon>
    </lineage>
</organism>
<proteinExistence type="predicted"/>
<evidence type="ECO:0000313" key="2">
    <source>
        <dbReference type="EMBL" id="NMG21692.1"/>
    </source>
</evidence>
<comment type="caution">
    <text evidence="2">The sequence shown here is derived from an EMBL/GenBank/DDBJ whole genome shotgun (WGS) entry which is preliminary data.</text>
</comment>
<protein>
    <submittedName>
        <fullName evidence="2">Uncharacterized protein</fullName>
    </submittedName>
</protein>
<evidence type="ECO:0000256" key="1">
    <source>
        <dbReference type="SAM" id="MobiDB-lite"/>
    </source>
</evidence>
<accession>A0ABX1PE72</accession>
<feature type="region of interest" description="Disordered" evidence="1">
    <location>
        <begin position="1"/>
        <end position="23"/>
    </location>
</feature>
<reference evidence="2 3" key="1">
    <citation type="submission" date="2018-06" db="EMBL/GenBank/DDBJ databases">
        <title>Comparative genomics of Brasilonema spp. strains.</title>
        <authorList>
            <person name="Alvarenga D.O."/>
            <person name="Fiore M.F."/>
            <person name="Varani A.M."/>
        </authorList>
    </citation>
    <scope>NUCLEOTIDE SEQUENCE [LARGE SCALE GENOMIC DNA]</scope>
    <source>
        <strain evidence="2 3">SPC951</strain>
    </source>
</reference>
<dbReference type="EMBL" id="QMEB01000185">
    <property type="protein sequence ID" value="NMG21692.1"/>
    <property type="molecule type" value="Genomic_DNA"/>
</dbReference>
<dbReference type="Proteomes" id="UP000718564">
    <property type="component" value="Unassembled WGS sequence"/>
</dbReference>
<sequence>MKSNLTASGNREQGTGNREQGTGNIPVIIYSASRSFGRSGFDKDTLFICPAGTFANARFVCFALTYYVS</sequence>
<keyword evidence="3" id="KW-1185">Reference proteome</keyword>
<gene>
    <name evidence="2" type="ORF">DP116_20500</name>
</gene>